<feature type="compositionally biased region" description="Low complexity" evidence="1">
    <location>
        <begin position="223"/>
        <end position="248"/>
    </location>
</feature>
<evidence type="ECO:0000313" key="2">
    <source>
        <dbReference type="EMBL" id="CAK5280370.1"/>
    </source>
</evidence>
<dbReference type="AlphaFoldDB" id="A0AAD2HSS9"/>
<keyword evidence="3" id="KW-1185">Reference proteome</keyword>
<feature type="compositionally biased region" description="Low complexity" evidence="1">
    <location>
        <begin position="300"/>
        <end position="313"/>
    </location>
</feature>
<feature type="region of interest" description="Disordered" evidence="1">
    <location>
        <begin position="418"/>
        <end position="438"/>
    </location>
</feature>
<feature type="compositionally biased region" description="Basic and acidic residues" evidence="1">
    <location>
        <begin position="179"/>
        <end position="189"/>
    </location>
</feature>
<protein>
    <submittedName>
        <fullName evidence="2">Uncharacterized protein</fullName>
    </submittedName>
</protein>
<feature type="region of interest" description="Disordered" evidence="1">
    <location>
        <begin position="154"/>
        <end position="206"/>
    </location>
</feature>
<accession>A0AAD2HSS9</accession>
<feature type="region of interest" description="Disordered" evidence="1">
    <location>
        <begin position="223"/>
        <end position="253"/>
    </location>
</feature>
<feature type="region of interest" description="Disordered" evidence="1">
    <location>
        <begin position="361"/>
        <end position="389"/>
    </location>
</feature>
<sequence>MLIKLTPPTGPVSKDGQGQGSVPPTILFALNFPDLPPSLPIPPAWSMQLGRLAADDLEAPPSLHALDRAAGIPSLLSEVLFDLPVRRVTCTFLDGKIEDWELGDKCEQMLKRVIEDVEESGRVDDRARHWQKVETERAQAATLARHREREEKLQRELAQLQEASRERESETDPECQDVPVDKGKEKERVLNSPPTHKGQKSKGRLQRSRSLLMALVQTFSASNNSGLPPSSPLAQIPASAPASRSSFAGQRSTSPFRAFARRASFSTLSGATPTARSDQPTVVEGLPPTTPRTHRNLETPPGSAPASSFPSSLAVQQMQTLSSIIPAPSEEMSARALRRRARSTLVDAFRAHVLPELAPRAGLYEQSSQQHHRRSSSESSTVSTMSSSVLAPGGGYHAWVARSMMRRAQVRMDELEDQWPELSPHSRGVSEHSVDHSAPSINALNTIAFPVSPRRATFEPWSSDESGSDQSDEDESQVDQDSLNECGLVEDSGESDTDGSSVHTPESIHANIGYSGVQHTTETSASSTSSYFTCAADTADGDDPSSTTSHLRRPAHSSPIHSRSASSAHP</sequence>
<proteinExistence type="predicted"/>
<name>A0AAD2HSS9_9AGAR</name>
<feature type="non-terminal residue" evidence="2">
    <location>
        <position position="570"/>
    </location>
</feature>
<evidence type="ECO:0000256" key="1">
    <source>
        <dbReference type="SAM" id="MobiDB-lite"/>
    </source>
</evidence>
<feature type="region of interest" description="Disordered" evidence="1">
    <location>
        <begin position="267"/>
        <end position="313"/>
    </location>
</feature>
<feature type="compositionally biased region" description="Basic residues" evidence="1">
    <location>
        <begin position="197"/>
        <end position="206"/>
    </location>
</feature>
<dbReference type="Proteomes" id="UP001295794">
    <property type="component" value="Unassembled WGS sequence"/>
</dbReference>
<evidence type="ECO:0000313" key="3">
    <source>
        <dbReference type="Proteomes" id="UP001295794"/>
    </source>
</evidence>
<gene>
    <name evidence="2" type="ORF">MYCIT1_LOCUS30860</name>
</gene>
<comment type="caution">
    <text evidence="2">The sequence shown here is derived from an EMBL/GenBank/DDBJ whole genome shotgun (WGS) entry which is preliminary data.</text>
</comment>
<feature type="compositionally biased region" description="Low complexity" evidence="1">
    <location>
        <begin position="556"/>
        <end position="570"/>
    </location>
</feature>
<organism evidence="2 3">
    <name type="scientific">Mycena citricolor</name>
    <dbReference type="NCBI Taxonomy" id="2018698"/>
    <lineage>
        <taxon>Eukaryota</taxon>
        <taxon>Fungi</taxon>
        <taxon>Dikarya</taxon>
        <taxon>Basidiomycota</taxon>
        <taxon>Agaricomycotina</taxon>
        <taxon>Agaricomycetes</taxon>
        <taxon>Agaricomycetidae</taxon>
        <taxon>Agaricales</taxon>
        <taxon>Marasmiineae</taxon>
        <taxon>Mycenaceae</taxon>
        <taxon>Mycena</taxon>
    </lineage>
</organism>
<dbReference type="EMBL" id="CAVNYO010000440">
    <property type="protein sequence ID" value="CAK5280370.1"/>
    <property type="molecule type" value="Genomic_DNA"/>
</dbReference>
<reference evidence="2" key="1">
    <citation type="submission" date="2023-11" db="EMBL/GenBank/DDBJ databases">
        <authorList>
            <person name="De Vega J J."/>
            <person name="De Vega J J."/>
        </authorList>
    </citation>
    <scope>NUCLEOTIDE SEQUENCE</scope>
</reference>
<feature type="region of interest" description="Disordered" evidence="1">
    <location>
        <begin position="534"/>
        <end position="570"/>
    </location>
</feature>
<feature type="compositionally biased region" description="Acidic residues" evidence="1">
    <location>
        <begin position="466"/>
        <end position="478"/>
    </location>
</feature>
<feature type="compositionally biased region" description="Low complexity" evidence="1">
    <location>
        <begin position="377"/>
        <end position="389"/>
    </location>
</feature>
<feature type="region of interest" description="Disordered" evidence="1">
    <location>
        <begin position="457"/>
        <end position="507"/>
    </location>
</feature>
<feature type="compositionally biased region" description="Polar residues" evidence="1">
    <location>
        <begin position="267"/>
        <end position="280"/>
    </location>
</feature>